<keyword evidence="3" id="KW-0863">Zinc-finger</keyword>
<dbReference type="GO" id="GO:0051082">
    <property type="term" value="F:unfolded protein binding"/>
    <property type="evidence" value="ECO:0007669"/>
    <property type="project" value="InterPro"/>
</dbReference>
<dbReference type="PROSITE" id="PS00636">
    <property type="entry name" value="DNAJ_1"/>
    <property type="match status" value="1"/>
</dbReference>
<dbReference type="Pfam" id="PF01556">
    <property type="entry name" value="DnaJ_C"/>
    <property type="match status" value="1"/>
</dbReference>
<sequence length="317" mass="35174">MDYKDYYKTLGVDKKASTDEIKKAYRKLAMQYHPDRNPGDKKAEDKFKEINEANEVLSDPEKRARYDQISNQYTTWQQGGGQPGSFSWEDLFNGAGSPRGGQTRVEVHDLDEMFGDMGGFSDFFRTFFGGGGGQRYSQSTGRSRSGRTAQRQPQSYQQEITISLTEAFTGAARMLDINGARKEVKIPAGVKTGTKVRVAGVVNNGGGAASDLYLIVKVATDPRFERRDDDLYTEKTIDLYTALLGGDVEVETLSGKVLLTIPAGTQPGQLFRLGGKGMPLLKHKDKYGNLLVKINVNLPKKLSAEQKKRFEELRGMS</sequence>
<dbReference type="CDD" id="cd10747">
    <property type="entry name" value="DnaJ_C"/>
    <property type="match status" value="1"/>
</dbReference>
<dbReference type="PANTHER" id="PTHR43096">
    <property type="entry name" value="DNAJ HOMOLOG 1, MITOCHONDRIAL-RELATED"/>
    <property type="match status" value="1"/>
</dbReference>
<dbReference type="SUPFAM" id="SSF46565">
    <property type="entry name" value="Chaperone J-domain"/>
    <property type="match status" value="1"/>
</dbReference>
<evidence type="ECO:0000259" key="7">
    <source>
        <dbReference type="PROSITE" id="PS50076"/>
    </source>
</evidence>
<gene>
    <name evidence="8" type="ORF">DFR64_1776</name>
</gene>
<proteinExistence type="predicted"/>
<dbReference type="GO" id="GO:0042026">
    <property type="term" value="P:protein refolding"/>
    <property type="evidence" value="ECO:0007669"/>
    <property type="project" value="TreeGrafter"/>
</dbReference>
<dbReference type="InterPro" id="IPR001623">
    <property type="entry name" value="DnaJ_domain"/>
</dbReference>
<keyword evidence="2" id="KW-0677">Repeat</keyword>
<dbReference type="PROSITE" id="PS50076">
    <property type="entry name" value="DNAJ_2"/>
    <property type="match status" value="1"/>
</dbReference>
<evidence type="ECO:0000256" key="5">
    <source>
        <dbReference type="ARBA" id="ARBA00023186"/>
    </source>
</evidence>
<dbReference type="SMART" id="SM00271">
    <property type="entry name" value="DnaJ"/>
    <property type="match status" value="1"/>
</dbReference>
<dbReference type="Pfam" id="PF00226">
    <property type="entry name" value="DnaJ"/>
    <property type="match status" value="1"/>
</dbReference>
<keyword evidence="4" id="KW-0862">Zinc</keyword>
<feature type="domain" description="J" evidence="7">
    <location>
        <begin position="5"/>
        <end position="70"/>
    </location>
</feature>
<dbReference type="Gene3D" id="1.10.287.110">
    <property type="entry name" value="DnaJ domain"/>
    <property type="match status" value="1"/>
</dbReference>
<evidence type="ECO:0000256" key="2">
    <source>
        <dbReference type="ARBA" id="ARBA00022737"/>
    </source>
</evidence>
<evidence type="ECO:0000256" key="4">
    <source>
        <dbReference type="ARBA" id="ARBA00022833"/>
    </source>
</evidence>
<accession>A0A347ZNC6</accession>
<dbReference type="InterPro" id="IPR002939">
    <property type="entry name" value="DnaJ_C"/>
</dbReference>
<comment type="caution">
    <text evidence="8">The sequence shown here is derived from an EMBL/GenBank/DDBJ whole genome shotgun (WGS) entry which is preliminary data.</text>
</comment>
<evidence type="ECO:0000313" key="8">
    <source>
        <dbReference type="EMBL" id="REG08409.1"/>
    </source>
</evidence>
<dbReference type="FunFam" id="2.60.260.20:FF:000005">
    <property type="entry name" value="Chaperone protein dnaJ 1, mitochondrial"/>
    <property type="match status" value="1"/>
</dbReference>
<keyword evidence="5" id="KW-0143">Chaperone</keyword>
<reference evidence="8 9" key="1">
    <citation type="submission" date="2018-08" db="EMBL/GenBank/DDBJ databases">
        <title>Genomic Encyclopedia of Type Strains, Phase IV (KMG-IV): sequencing the most valuable type-strain genomes for metagenomic binning, comparative biology and taxonomic classification.</title>
        <authorList>
            <person name="Goeker M."/>
        </authorList>
    </citation>
    <scope>NUCLEOTIDE SEQUENCE [LARGE SCALE GENOMIC DNA]</scope>
    <source>
        <strain evidence="8 9">DSM 23923</strain>
    </source>
</reference>
<dbReference type="InterPro" id="IPR018253">
    <property type="entry name" value="DnaJ_domain_CS"/>
</dbReference>
<evidence type="ECO:0000313" key="9">
    <source>
        <dbReference type="Proteomes" id="UP000256388"/>
    </source>
</evidence>
<keyword evidence="9" id="KW-1185">Reference proteome</keyword>
<dbReference type="Proteomes" id="UP000256388">
    <property type="component" value="Unassembled WGS sequence"/>
</dbReference>
<dbReference type="EMBL" id="QUMS01000002">
    <property type="protein sequence ID" value="REG08409.1"/>
    <property type="molecule type" value="Genomic_DNA"/>
</dbReference>
<organism evidence="8 9">
    <name type="scientific">Pelolinea submarina</name>
    <dbReference type="NCBI Taxonomy" id="913107"/>
    <lineage>
        <taxon>Bacteria</taxon>
        <taxon>Bacillati</taxon>
        <taxon>Chloroflexota</taxon>
        <taxon>Anaerolineae</taxon>
        <taxon>Anaerolineales</taxon>
        <taxon>Anaerolineaceae</taxon>
        <taxon>Pelolinea</taxon>
    </lineage>
</organism>
<name>A0A347ZNC6_9CHLR</name>
<dbReference type="PRINTS" id="PR00625">
    <property type="entry name" value="JDOMAIN"/>
</dbReference>
<dbReference type="InterPro" id="IPR008971">
    <property type="entry name" value="HSP40/DnaJ_pept-bd"/>
</dbReference>
<keyword evidence="8" id="KW-0238">DNA-binding</keyword>
<keyword evidence="1" id="KW-0479">Metal-binding</keyword>
<protein>
    <submittedName>
        <fullName evidence="8">Curved DNA-binding protein</fullName>
    </submittedName>
</protein>
<evidence type="ECO:0000256" key="1">
    <source>
        <dbReference type="ARBA" id="ARBA00022723"/>
    </source>
</evidence>
<dbReference type="SUPFAM" id="SSF49493">
    <property type="entry name" value="HSP40/DnaJ peptide-binding domain"/>
    <property type="match status" value="2"/>
</dbReference>
<evidence type="ECO:0000256" key="6">
    <source>
        <dbReference type="SAM" id="MobiDB-lite"/>
    </source>
</evidence>
<dbReference type="InterPro" id="IPR036869">
    <property type="entry name" value="J_dom_sf"/>
</dbReference>
<dbReference type="AlphaFoldDB" id="A0A347ZNC6"/>
<dbReference type="RefSeq" id="WP_116225065.1">
    <property type="nucleotide sequence ID" value="NZ_AP018437.1"/>
</dbReference>
<feature type="compositionally biased region" description="Low complexity" evidence="6">
    <location>
        <begin position="135"/>
        <end position="147"/>
    </location>
</feature>
<dbReference type="GO" id="GO:0008270">
    <property type="term" value="F:zinc ion binding"/>
    <property type="evidence" value="ECO:0007669"/>
    <property type="project" value="UniProtKB-KW"/>
</dbReference>
<dbReference type="Gene3D" id="2.60.260.20">
    <property type="entry name" value="Urease metallochaperone UreE, N-terminal domain"/>
    <property type="match status" value="2"/>
</dbReference>
<evidence type="ECO:0000256" key="3">
    <source>
        <dbReference type="ARBA" id="ARBA00022771"/>
    </source>
</evidence>
<dbReference type="CDD" id="cd06257">
    <property type="entry name" value="DnaJ"/>
    <property type="match status" value="1"/>
</dbReference>
<dbReference type="PANTHER" id="PTHR43096:SF48">
    <property type="entry name" value="CHAPERONE PROTEIN DNAJ"/>
    <property type="match status" value="1"/>
</dbReference>
<dbReference type="OrthoDB" id="9779889at2"/>
<dbReference type="GO" id="GO:0003677">
    <property type="term" value="F:DNA binding"/>
    <property type="evidence" value="ECO:0007669"/>
    <property type="project" value="UniProtKB-KW"/>
</dbReference>
<feature type="region of interest" description="Disordered" evidence="6">
    <location>
        <begin position="134"/>
        <end position="156"/>
    </location>
</feature>
<dbReference type="GO" id="GO:0005737">
    <property type="term" value="C:cytoplasm"/>
    <property type="evidence" value="ECO:0007669"/>
    <property type="project" value="TreeGrafter"/>
</dbReference>